<feature type="chain" id="PRO_5042235203" evidence="1">
    <location>
        <begin position="34"/>
        <end position="74"/>
    </location>
</feature>
<dbReference type="EMBL" id="JAINUG010000327">
    <property type="protein sequence ID" value="KAJ8378220.1"/>
    <property type="molecule type" value="Genomic_DNA"/>
</dbReference>
<name>A0AAD7RDR2_9TELE</name>
<gene>
    <name evidence="2" type="ORF">AAFF_G00245080</name>
</gene>
<dbReference type="Proteomes" id="UP001221898">
    <property type="component" value="Unassembled WGS sequence"/>
</dbReference>
<evidence type="ECO:0000313" key="3">
    <source>
        <dbReference type="Proteomes" id="UP001221898"/>
    </source>
</evidence>
<accession>A0AAD7RDR2</accession>
<comment type="caution">
    <text evidence="2">The sequence shown here is derived from an EMBL/GenBank/DDBJ whole genome shotgun (WGS) entry which is preliminary data.</text>
</comment>
<dbReference type="AlphaFoldDB" id="A0AAD7RDR2"/>
<protein>
    <submittedName>
        <fullName evidence="2">Uncharacterized protein</fullName>
    </submittedName>
</protein>
<evidence type="ECO:0000313" key="2">
    <source>
        <dbReference type="EMBL" id="KAJ8378220.1"/>
    </source>
</evidence>
<organism evidence="2 3">
    <name type="scientific">Aldrovandia affinis</name>
    <dbReference type="NCBI Taxonomy" id="143900"/>
    <lineage>
        <taxon>Eukaryota</taxon>
        <taxon>Metazoa</taxon>
        <taxon>Chordata</taxon>
        <taxon>Craniata</taxon>
        <taxon>Vertebrata</taxon>
        <taxon>Euteleostomi</taxon>
        <taxon>Actinopterygii</taxon>
        <taxon>Neopterygii</taxon>
        <taxon>Teleostei</taxon>
        <taxon>Notacanthiformes</taxon>
        <taxon>Halosauridae</taxon>
        <taxon>Aldrovandia</taxon>
    </lineage>
</organism>
<feature type="signal peptide" evidence="1">
    <location>
        <begin position="1"/>
        <end position="33"/>
    </location>
</feature>
<keyword evidence="1" id="KW-0732">Signal</keyword>
<proteinExistence type="predicted"/>
<keyword evidence="3" id="KW-1185">Reference proteome</keyword>
<reference evidence="2" key="1">
    <citation type="journal article" date="2023" name="Science">
        <title>Genome structures resolve the early diversification of teleost fishes.</title>
        <authorList>
            <person name="Parey E."/>
            <person name="Louis A."/>
            <person name="Montfort J."/>
            <person name="Bouchez O."/>
            <person name="Roques C."/>
            <person name="Iampietro C."/>
            <person name="Lluch J."/>
            <person name="Castinel A."/>
            <person name="Donnadieu C."/>
            <person name="Desvignes T."/>
            <person name="Floi Bucao C."/>
            <person name="Jouanno E."/>
            <person name="Wen M."/>
            <person name="Mejri S."/>
            <person name="Dirks R."/>
            <person name="Jansen H."/>
            <person name="Henkel C."/>
            <person name="Chen W.J."/>
            <person name="Zahm M."/>
            <person name="Cabau C."/>
            <person name="Klopp C."/>
            <person name="Thompson A.W."/>
            <person name="Robinson-Rechavi M."/>
            <person name="Braasch I."/>
            <person name="Lecointre G."/>
            <person name="Bobe J."/>
            <person name="Postlethwait J.H."/>
            <person name="Berthelot C."/>
            <person name="Roest Crollius H."/>
            <person name="Guiguen Y."/>
        </authorList>
    </citation>
    <scope>NUCLEOTIDE SEQUENCE</scope>
    <source>
        <strain evidence="2">NC1722</strain>
    </source>
</reference>
<sequence>MREPCPLWPENVAENGMMRLLVIALSVLAVALAAPPQDKGLIINLLGPEVSSCSCCAMSISSLCTHFMGYRGTG</sequence>
<evidence type="ECO:0000256" key="1">
    <source>
        <dbReference type="SAM" id="SignalP"/>
    </source>
</evidence>